<evidence type="ECO:0000256" key="7">
    <source>
        <dbReference type="ARBA" id="ARBA00023012"/>
    </source>
</evidence>
<dbReference type="PRINTS" id="PR00344">
    <property type="entry name" value="BCTRLSENSOR"/>
</dbReference>
<dbReference type="GO" id="GO:0000156">
    <property type="term" value="F:phosphorelay response regulator activity"/>
    <property type="evidence" value="ECO:0007669"/>
    <property type="project" value="TreeGrafter"/>
</dbReference>
<evidence type="ECO:0000256" key="8">
    <source>
        <dbReference type="SAM" id="Coils"/>
    </source>
</evidence>
<dbReference type="Gene3D" id="3.30.565.10">
    <property type="entry name" value="Histidine kinase-like ATPase, C-terminal domain"/>
    <property type="match status" value="1"/>
</dbReference>
<accession>A0A1M7R8N7</accession>
<evidence type="ECO:0000256" key="3">
    <source>
        <dbReference type="ARBA" id="ARBA00022679"/>
    </source>
</evidence>
<dbReference type="PANTHER" id="PTHR42878">
    <property type="entry name" value="TWO-COMPONENT HISTIDINE KINASE"/>
    <property type="match status" value="1"/>
</dbReference>
<protein>
    <recommendedName>
        <fullName evidence="2">histidine kinase</fullName>
        <ecNumber evidence="2">2.7.13.3</ecNumber>
    </recommendedName>
</protein>
<dbReference type="GO" id="GO:0007234">
    <property type="term" value="P:osmosensory signaling via phosphorelay pathway"/>
    <property type="evidence" value="ECO:0007669"/>
    <property type="project" value="TreeGrafter"/>
</dbReference>
<dbReference type="EMBL" id="FRCX01000014">
    <property type="protein sequence ID" value="SHN42542.1"/>
    <property type="molecule type" value="Genomic_DNA"/>
</dbReference>
<evidence type="ECO:0000256" key="5">
    <source>
        <dbReference type="ARBA" id="ARBA00022777"/>
    </source>
</evidence>
<dbReference type="PANTHER" id="PTHR42878:SF7">
    <property type="entry name" value="SENSOR HISTIDINE KINASE GLRK"/>
    <property type="match status" value="1"/>
</dbReference>
<feature type="coiled-coil region" evidence="8">
    <location>
        <begin position="393"/>
        <end position="428"/>
    </location>
</feature>
<feature type="domain" description="Histidine kinase" evidence="9">
    <location>
        <begin position="440"/>
        <end position="671"/>
    </location>
</feature>
<dbReference type="SMART" id="SM00387">
    <property type="entry name" value="HATPase_c"/>
    <property type="match status" value="1"/>
</dbReference>
<evidence type="ECO:0000256" key="2">
    <source>
        <dbReference type="ARBA" id="ARBA00012438"/>
    </source>
</evidence>
<dbReference type="GO" id="GO:0004673">
    <property type="term" value="F:protein histidine kinase activity"/>
    <property type="evidence" value="ECO:0007669"/>
    <property type="project" value="UniProtKB-EC"/>
</dbReference>
<sequence length="677" mass="75510">MTESEEQTQVAARAAADAEAQLQILRECLMAHELTHFRTTLLELSSLKLNASQALELQAFELLAKAADLHHSADAILIAAKELQLQAQTAQYPLAQAAALRALHWVQMRLRLHHAALDSLAKAAELYERCALPALAVQTRAARCRVMLSAEMHEELHAFCDDMLSRPETLTPAIHTMLLDYSASSSYYLALENIDRPEAEPHWQACSARREQVLKMSREHKLRSQECLALLNLSIVCATREMPDACRHYLRQLHAQFGYDGYWEPWLHLCELLNQCVEGAPAVAWQALLDYDGWIKSDPLNTSRLREISLMAIRRYGRRWGHLEQALEACMTQVTNEREHKRELTNSLGATLSAVMERPQLLYQNALLAQHGTVLENSLMQRNQELSREVEVRQAAEAALQKAHDELEQKVRERSAELARALQSLMQQEKQLGLSRLVVGMAHELNTPLGNARVAASAITERAAELHQSLKDGALRRSQLDGLLDSVTQGGTLVERAMSQIGELVERFKGLSVNAAQESGGRFDLSERLHFFRTHWEHTMRARAVTMTVTAPDALWMYGYPGTCQIVFQHLLDNCLLHAFAGRSQGLISVTAELVEDAVLIRWQDDGCGIAEEHVASVFDPFYTTQLGQTGMGLGLASVHGMVVNLMKGQVSLESTPGQGTCILLRLPLHGDETGCA</sequence>
<evidence type="ECO:0000256" key="1">
    <source>
        <dbReference type="ARBA" id="ARBA00000085"/>
    </source>
</evidence>
<dbReference type="STRING" id="551987.SAMN05192549_11499"/>
<keyword evidence="8" id="KW-0175">Coiled coil</keyword>
<dbReference type="AlphaFoldDB" id="A0A1M7R8N7"/>
<gene>
    <name evidence="10" type="ORF">SAMN05192549_11499</name>
</gene>
<dbReference type="Pfam" id="PF02518">
    <property type="entry name" value="HATPase_c"/>
    <property type="match status" value="1"/>
</dbReference>
<dbReference type="GO" id="GO:0030295">
    <property type="term" value="F:protein kinase activator activity"/>
    <property type="evidence" value="ECO:0007669"/>
    <property type="project" value="TreeGrafter"/>
</dbReference>
<proteinExistence type="predicted"/>
<evidence type="ECO:0000259" key="9">
    <source>
        <dbReference type="PROSITE" id="PS50109"/>
    </source>
</evidence>
<dbReference type="GO" id="GO:0005524">
    <property type="term" value="F:ATP binding"/>
    <property type="evidence" value="ECO:0007669"/>
    <property type="project" value="UniProtKB-KW"/>
</dbReference>
<evidence type="ECO:0000256" key="6">
    <source>
        <dbReference type="ARBA" id="ARBA00022840"/>
    </source>
</evidence>
<dbReference type="InterPro" id="IPR005467">
    <property type="entry name" value="His_kinase_dom"/>
</dbReference>
<dbReference type="OrthoDB" id="8766163at2"/>
<keyword evidence="5 10" id="KW-0418">Kinase</keyword>
<dbReference type="Proteomes" id="UP000184339">
    <property type="component" value="Unassembled WGS sequence"/>
</dbReference>
<comment type="catalytic activity">
    <reaction evidence="1">
        <text>ATP + protein L-histidine = ADP + protein N-phospho-L-histidine.</text>
        <dbReference type="EC" id="2.7.13.3"/>
    </reaction>
</comment>
<organism evidence="10 11">
    <name type="scientific">Duganella sacchari</name>
    <dbReference type="NCBI Taxonomy" id="551987"/>
    <lineage>
        <taxon>Bacteria</taxon>
        <taxon>Pseudomonadati</taxon>
        <taxon>Pseudomonadota</taxon>
        <taxon>Betaproteobacteria</taxon>
        <taxon>Burkholderiales</taxon>
        <taxon>Oxalobacteraceae</taxon>
        <taxon>Telluria group</taxon>
        <taxon>Duganella</taxon>
    </lineage>
</organism>
<dbReference type="PROSITE" id="PS50109">
    <property type="entry name" value="HIS_KIN"/>
    <property type="match status" value="1"/>
</dbReference>
<keyword evidence="3" id="KW-0808">Transferase</keyword>
<dbReference type="EC" id="2.7.13.3" evidence="2"/>
<reference evidence="11" key="1">
    <citation type="submission" date="2016-11" db="EMBL/GenBank/DDBJ databases">
        <authorList>
            <person name="Varghese N."/>
            <person name="Submissions S."/>
        </authorList>
    </citation>
    <scope>NUCLEOTIDE SEQUENCE [LARGE SCALE GENOMIC DNA]</scope>
    <source>
        <strain evidence="11">Sac-22</strain>
    </source>
</reference>
<dbReference type="InterPro" id="IPR050351">
    <property type="entry name" value="BphY/WalK/GraS-like"/>
</dbReference>
<evidence type="ECO:0000313" key="10">
    <source>
        <dbReference type="EMBL" id="SHN42542.1"/>
    </source>
</evidence>
<dbReference type="CDD" id="cd00075">
    <property type="entry name" value="HATPase"/>
    <property type="match status" value="1"/>
</dbReference>
<dbReference type="InterPro" id="IPR003594">
    <property type="entry name" value="HATPase_dom"/>
</dbReference>
<keyword evidence="11" id="KW-1185">Reference proteome</keyword>
<dbReference type="Gene3D" id="1.10.287.130">
    <property type="match status" value="1"/>
</dbReference>
<dbReference type="SUPFAM" id="SSF55874">
    <property type="entry name" value="ATPase domain of HSP90 chaperone/DNA topoisomerase II/histidine kinase"/>
    <property type="match status" value="1"/>
</dbReference>
<keyword evidence="6" id="KW-0067">ATP-binding</keyword>
<keyword evidence="7" id="KW-0902">Two-component regulatory system</keyword>
<keyword evidence="4" id="KW-0547">Nucleotide-binding</keyword>
<evidence type="ECO:0000313" key="11">
    <source>
        <dbReference type="Proteomes" id="UP000184339"/>
    </source>
</evidence>
<evidence type="ECO:0000256" key="4">
    <source>
        <dbReference type="ARBA" id="ARBA00022741"/>
    </source>
</evidence>
<name>A0A1M7R8N7_9BURK</name>
<dbReference type="RefSeq" id="WP_072788741.1">
    <property type="nucleotide sequence ID" value="NZ_FRCX01000014.1"/>
</dbReference>
<dbReference type="InterPro" id="IPR004358">
    <property type="entry name" value="Sig_transdc_His_kin-like_C"/>
</dbReference>
<dbReference type="InterPro" id="IPR036890">
    <property type="entry name" value="HATPase_C_sf"/>
</dbReference>